<dbReference type="AlphaFoldDB" id="A0A845LDK7"/>
<protein>
    <submittedName>
        <fullName evidence="1">Uncharacterized protein</fullName>
    </submittedName>
</protein>
<comment type="caution">
    <text evidence="1">The sequence shown here is derived from an EMBL/GenBank/DDBJ whole genome shotgun (WGS) entry which is preliminary data.</text>
</comment>
<evidence type="ECO:0000313" key="2">
    <source>
        <dbReference type="Proteomes" id="UP000471031"/>
    </source>
</evidence>
<proteinExistence type="predicted"/>
<dbReference type="RefSeq" id="WP_161260212.1">
    <property type="nucleotide sequence ID" value="NZ_JAFBDC010000001.1"/>
</dbReference>
<reference evidence="1 2" key="1">
    <citation type="submission" date="2020-01" db="EMBL/GenBank/DDBJ databases">
        <title>Whole genome sequence of Heliobacterium gestii DSM 11169.</title>
        <authorList>
            <person name="Kyndt J.A."/>
            <person name="Meyer T.E."/>
        </authorList>
    </citation>
    <scope>NUCLEOTIDE SEQUENCE [LARGE SCALE GENOMIC DNA]</scope>
    <source>
        <strain evidence="1 2">DSM 11169</strain>
    </source>
</reference>
<keyword evidence="2" id="KW-1185">Reference proteome</keyword>
<accession>A0A845LDK7</accession>
<name>A0A845LDK7_HELGE</name>
<dbReference type="Proteomes" id="UP000471031">
    <property type="component" value="Unassembled WGS sequence"/>
</dbReference>
<dbReference type="EMBL" id="WXEX01000001">
    <property type="protein sequence ID" value="MZP41633.1"/>
    <property type="molecule type" value="Genomic_DNA"/>
</dbReference>
<sequence length="54" mass="5996">MTRPRAGVARFVNGRLMVDQEIIAQIVGFFGNRHVVQAGEPGPLLRHPGRGIFR</sequence>
<gene>
    <name evidence="1" type="ORF">GTO89_01135</name>
</gene>
<evidence type="ECO:0000313" key="1">
    <source>
        <dbReference type="EMBL" id="MZP41633.1"/>
    </source>
</evidence>
<organism evidence="1 2">
    <name type="scientific">Heliomicrobium gestii</name>
    <name type="common">Heliobacterium gestii</name>
    <dbReference type="NCBI Taxonomy" id="2699"/>
    <lineage>
        <taxon>Bacteria</taxon>
        <taxon>Bacillati</taxon>
        <taxon>Bacillota</taxon>
        <taxon>Clostridia</taxon>
        <taxon>Eubacteriales</taxon>
        <taxon>Heliobacteriaceae</taxon>
        <taxon>Heliomicrobium</taxon>
    </lineage>
</organism>